<evidence type="ECO:0000313" key="2">
    <source>
        <dbReference type="Proteomes" id="UP000267821"/>
    </source>
</evidence>
<protein>
    <submittedName>
        <fullName evidence="1">Uncharacterized protein</fullName>
    </submittedName>
</protein>
<dbReference type="AlphaFoldDB" id="A0A3N4LJ61"/>
<dbReference type="EMBL" id="ML121549">
    <property type="protein sequence ID" value="RPB22947.1"/>
    <property type="molecule type" value="Genomic_DNA"/>
</dbReference>
<evidence type="ECO:0000313" key="1">
    <source>
        <dbReference type="EMBL" id="RPB22947.1"/>
    </source>
</evidence>
<gene>
    <name evidence="1" type="ORF">L211DRAFT_850354</name>
</gene>
<organism evidence="1 2">
    <name type="scientific">Terfezia boudieri ATCC MYA-4762</name>
    <dbReference type="NCBI Taxonomy" id="1051890"/>
    <lineage>
        <taxon>Eukaryota</taxon>
        <taxon>Fungi</taxon>
        <taxon>Dikarya</taxon>
        <taxon>Ascomycota</taxon>
        <taxon>Pezizomycotina</taxon>
        <taxon>Pezizomycetes</taxon>
        <taxon>Pezizales</taxon>
        <taxon>Pezizaceae</taxon>
        <taxon>Terfezia</taxon>
    </lineage>
</organism>
<accession>A0A3N4LJ61</accession>
<dbReference type="Proteomes" id="UP000267821">
    <property type="component" value="Unassembled WGS sequence"/>
</dbReference>
<sequence length="240" mass="26970">MPNIETFLRVFAGPTVGYGSRNQINLVENLLCLAQDAHYYFGSGYFVLEPVGNPLAGIQRSTDVLSSYDVRFSWLTGNRPGAGVRGFNDLQEDAWDLTQVLDPYVPMSEDSDPQISGLDLTRSTLRRSRMHRLPHIQVLETGFICTLSTNDPVHHPLPHPDLLVLHAADMRVCRAAGMSEPVDYEEWGFSRRGGCPVYGSDQLPLEDSSYTLRRLLSRRRCGDTGRIRHLGNARTDIWLP</sequence>
<name>A0A3N4LJ61_9PEZI</name>
<proteinExistence type="predicted"/>
<keyword evidence="2" id="KW-1185">Reference proteome</keyword>
<reference evidence="1 2" key="1">
    <citation type="journal article" date="2018" name="Nat. Ecol. Evol.">
        <title>Pezizomycetes genomes reveal the molecular basis of ectomycorrhizal truffle lifestyle.</title>
        <authorList>
            <person name="Murat C."/>
            <person name="Payen T."/>
            <person name="Noel B."/>
            <person name="Kuo A."/>
            <person name="Morin E."/>
            <person name="Chen J."/>
            <person name="Kohler A."/>
            <person name="Krizsan K."/>
            <person name="Balestrini R."/>
            <person name="Da Silva C."/>
            <person name="Montanini B."/>
            <person name="Hainaut M."/>
            <person name="Levati E."/>
            <person name="Barry K.W."/>
            <person name="Belfiori B."/>
            <person name="Cichocki N."/>
            <person name="Clum A."/>
            <person name="Dockter R.B."/>
            <person name="Fauchery L."/>
            <person name="Guy J."/>
            <person name="Iotti M."/>
            <person name="Le Tacon F."/>
            <person name="Lindquist E.A."/>
            <person name="Lipzen A."/>
            <person name="Malagnac F."/>
            <person name="Mello A."/>
            <person name="Molinier V."/>
            <person name="Miyauchi S."/>
            <person name="Poulain J."/>
            <person name="Riccioni C."/>
            <person name="Rubini A."/>
            <person name="Sitrit Y."/>
            <person name="Splivallo R."/>
            <person name="Traeger S."/>
            <person name="Wang M."/>
            <person name="Zifcakova L."/>
            <person name="Wipf D."/>
            <person name="Zambonelli A."/>
            <person name="Paolocci F."/>
            <person name="Nowrousian M."/>
            <person name="Ottonello S."/>
            <person name="Baldrian P."/>
            <person name="Spatafora J.W."/>
            <person name="Henrissat B."/>
            <person name="Nagy L.G."/>
            <person name="Aury J.M."/>
            <person name="Wincker P."/>
            <person name="Grigoriev I.V."/>
            <person name="Bonfante P."/>
            <person name="Martin F.M."/>
        </authorList>
    </citation>
    <scope>NUCLEOTIDE SEQUENCE [LARGE SCALE GENOMIC DNA]</scope>
    <source>
        <strain evidence="1 2">ATCC MYA-4762</strain>
    </source>
</reference>
<dbReference type="OrthoDB" id="10435119at2759"/>
<dbReference type="InParanoid" id="A0A3N4LJ61"/>